<dbReference type="InterPro" id="IPR033985">
    <property type="entry name" value="SusD-like_N"/>
</dbReference>
<organism evidence="9 10">
    <name type="scientific">Algivirga pacifica</name>
    <dbReference type="NCBI Taxonomy" id="1162670"/>
    <lineage>
        <taxon>Bacteria</taxon>
        <taxon>Pseudomonadati</taxon>
        <taxon>Bacteroidota</taxon>
        <taxon>Cytophagia</taxon>
        <taxon>Cytophagales</taxon>
        <taxon>Flammeovirgaceae</taxon>
        <taxon>Algivirga</taxon>
    </lineage>
</organism>
<evidence type="ECO:0000259" key="7">
    <source>
        <dbReference type="Pfam" id="PF07980"/>
    </source>
</evidence>
<accession>A0ABP9DFF9</accession>
<evidence type="ECO:0000256" key="2">
    <source>
        <dbReference type="ARBA" id="ARBA00006275"/>
    </source>
</evidence>
<dbReference type="PROSITE" id="PS51257">
    <property type="entry name" value="PROKAR_LIPOPROTEIN"/>
    <property type="match status" value="1"/>
</dbReference>
<dbReference type="EMBL" id="BAABJX010000036">
    <property type="protein sequence ID" value="GAA4838170.1"/>
    <property type="molecule type" value="Genomic_DNA"/>
</dbReference>
<keyword evidence="3 6" id="KW-0732">Signal</keyword>
<comment type="subcellular location">
    <subcellularLocation>
        <location evidence="1">Cell outer membrane</location>
    </subcellularLocation>
</comment>
<evidence type="ECO:0000313" key="10">
    <source>
        <dbReference type="Proteomes" id="UP001500298"/>
    </source>
</evidence>
<evidence type="ECO:0000313" key="9">
    <source>
        <dbReference type="EMBL" id="GAA4838170.1"/>
    </source>
</evidence>
<evidence type="ECO:0000256" key="4">
    <source>
        <dbReference type="ARBA" id="ARBA00023136"/>
    </source>
</evidence>
<reference evidence="10" key="1">
    <citation type="journal article" date="2019" name="Int. J. Syst. Evol. Microbiol.">
        <title>The Global Catalogue of Microorganisms (GCM) 10K type strain sequencing project: providing services to taxonomists for standard genome sequencing and annotation.</title>
        <authorList>
            <consortium name="The Broad Institute Genomics Platform"/>
            <consortium name="The Broad Institute Genome Sequencing Center for Infectious Disease"/>
            <person name="Wu L."/>
            <person name="Ma J."/>
        </authorList>
    </citation>
    <scope>NUCLEOTIDE SEQUENCE [LARGE SCALE GENOMIC DNA]</scope>
    <source>
        <strain evidence="10">JCM 18326</strain>
    </source>
</reference>
<dbReference type="CDD" id="cd08977">
    <property type="entry name" value="SusD"/>
    <property type="match status" value="1"/>
</dbReference>
<feature type="domain" description="RagB/SusD" evidence="7">
    <location>
        <begin position="346"/>
        <end position="479"/>
    </location>
</feature>
<dbReference type="SUPFAM" id="SSF48452">
    <property type="entry name" value="TPR-like"/>
    <property type="match status" value="1"/>
</dbReference>
<sequence length="480" mass="54747">MKLYNKLFASFFLVFSLVSCDSYLEQVSPDQPTTDQTWVSYEAAEKYMASTYSYMQANGWRYHEYFYLPQNFRADDIHPEYGTTAWSYLGRIVGFNNTASDGVPSVMWYYWYKGIKLSNDLIKNVPEMDVLTEEEKESMVAEARFLRAWYHFNLLKNFHEIVLVTKVAETPSELQLPGSSKEAVYQQLEEDLSYAAQHLPAQWEDAYWGRATANAANAYLGKILLFQGKWQEALTALDKVSGHELVAGTEYRGLFDGSMEMNSEVIFSGAFTAQQMDALGLYHQLGVAMAPGEINGGWHMASISDYYMNALESGDIRKAATVVEHGETFDGETILFDDPEFNMSIKYMESLESITTNRSTVDLIFMRYADVVLMQAEALYELGRETDALSKVNLIRERANLAPSSASGTILRDEIRTQRMIELVGEGHRFYDLVRWKIAAEQLNASGQQYAENFEEKHQYFPIPLEEVQRNPNLTPTPGF</sequence>
<dbReference type="Proteomes" id="UP001500298">
    <property type="component" value="Unassembled WGS sequence"/>
</dbReference>
<evidence type="ECO:0000256" key="1">
    <source>
        <dbReference type="ARBA" id="ARBA00004442"/>
    </source>
</evidence>
<dbReference type="Pfam" id="PF07980">
    <property type="entry name" value="SusD_RagB"/>
    <property type="match status" value="1"/>
</dbReference>
<evidence type="ECO:0000256" key="6">
    <source>
        <dbReference type="SAM" id="SignalP"/>
    </source>
</evidence>
<dbReference type="InterPro" id="IPR012944">
    <property type="entry name" value="SusD_RagB_dom"/>
</dbReference>
<keyword evidence="10" id="KW-1185">Reference proteome</keyword>
<comment type="caution">
    <text evidence="9">The sequence shown here is derived from an EMBL/GenBank/DDBJ whole genome shotgun (WGS) entry which is preliminary data.</text>
</comment>
<keyword evidence="4" id="KW-0472">Membrane</keyword>
<feature type="chain" id="PRO_5045044789" evidence="6">
    <location>
        <begin position="25"/>
        <end position="480"/>
    </location>
</feature>
<comment type="similarity">
    <text evidence="2">Belongs to the SusD family.</text>
</comment>
<dbReference type="InterPro" id="IPR011990">
    <property type="entry name" value="TPR-like_helical_dom_sf"/>
</dbReference>
<protein>
    <submittedName>
        <fullName evidence="9">RagB/SusD family nutrient uptake outer membrane protein</fullName>
    </submittedName>
</protein>
<name>A0ABP9DFF9_9BACT</name>
<feature type="domain" description="SusD-like N-terminal" evidence="8">
    <location>
        <begin position="96"/>
        <end position="225"/>
    </location>
</feature>
<keyword evidence="5" id="KW-0998">Cell outer membrane</keyword>
<proteinExistence type="inferred from homology"/>
<feature type="signal peptide" evidence="6">
    <location>
        <begin position="1"/>
        <end position="24"/>
    </location>
</feature>
<dbReference type="RefSeq" id="WP_345372161.1">
    <property type="nucleotide sequence ID" value="NZ_BAABJX010000036.1"/>
</dbReference>
<dbReference type="Gene3D" id="1.25.40.390">
    <property type="match status" value="1"/>
</dbReference>
<gene>
    <name evidence="9" type="ORF">GCM10023331_24190</name>
</gene>
<dbReference type="Pfam" id="PF14322">
    <property type="entry name" value="SusD-like_3"/>
    <property type="match status" value="1"/>
</dbReference>
<evidence type="ECO:0000256" key="3">
    <source>
        <dbReference type="ARBA" id="ARBA00022729"/>
    </source>
</evidence>
<evidence type="ECO:0000256" key="5">
    <source>
        <dbReference type="ARBA" id="ARBA00023237"/>
    </source>
</evidence>
<evidence type="ECO:0000259" key="8">
    <source>
        <dbReference type="Pfam" id="PF14322"/>
    </source>
</evidence>